<dbReference type="GO" id="GO:0000160">
    <property type="term" value="P:phosphorelay signal transduction system"/>
    <property type="evidence" value="ECO:0007669"/>
    <property type="project" value="InterPro"/>
</dbReference>
<name>A0A370E0Z3_9GAMM</name>
<dbReference type="InterPro" id="IPR037522">
    <property type="entry name" value="HD_GYP_dom"/>
</dbReference>
<proteinExistence type="predicted"/>
<sequence length="375" mass="42866">MVRDPFTQRASRVNESKPRILIVDDESFYLDVLVNLLNGEYRLSIAKDGEQALKRAGSATPPDLILLDVLMPQMDGYEVCHRLKADERTANIPVVFLTVKGEVDDEIRGFELGAVDYITKPMSPPIVRSRVKTHLALAQARHVLENQNQVLEQRIRERTMDISRTQDVAIFCMASLAETRDNETGNHIRRTQHYIRLLSEYLKDHPRFRAHLNDATIDLLFKSAPLHDIGKVGVPDRILLKPTSLDPDEWDEMKRHPQYGYDALLRAEEELGSSSFLRVAREIALTHHEHWDGSGYPAGLRGDNIPVAGRLMALADVYDALISRRIYKEPYSHESAVEIILQERGTHFDPAAVDAFEHLQDEFRRIAEEFSDREV</sequence>
<dbReference type="InterPro" id="IPR052020">
    <property type="entry name" value="Cyclic_di-GMP/3'3'-cGAMP_PDE"/>
</dbReference>
<dbReference type="Pfam" id="PF00072">
    <property type="entry name" value="Response_reg"/>
    <property type="match status" value="1"/>
</dbReference>
<keyword evidence="1" id="KW-0597">Phosphoprotein</keyword>
<dbReference type="InterPro" id="IPR003607">
    <property type="entry name" value="HD/PDEase_dom"/>
</dbReference>
<evidence type="ECO:0000256" key="1">
    <source>
        <dbReference type="PROSITE-ProRule" id="PRU00169"/>
    </source>
</evidence>
<dbReference type="SMART" id="SM00448">
    <property type="entry name" value="REC"/>
    <property type="match status" value="1"/>
</dbReference>
<dbReference type="Proteomes" id="UP000255508">
    <property type="component" value="Unassembled WGS sequence"/>
</dbReference>
<evidence type="ECO:0000259" key="3">
    <source>
        <dbReference type="PROSITE" id="PS51832"/>
    </source>
</evidence>
<dbReference type="InterPro" id="IPR001789">
    <property type="entry name" value="Sig_transdc_resp-reg_receiver"/>
</dbReference>
<evidence type="ECO:0000313" key="4">
    <source>
        <dbReference type="EMBL" id="RDH91658.1"/>
    </source>
</evidence>
<dbReference type="Pfam" id="PF13487">
    <property type="entry name" value="HD_5"/>
    <property type="match status" value="1"/>
</dbReference>
<dbReference type="SMART" id="SM00471">
    <property type="entry name" value="HDc"/>
    <property type="match status" value="1"/>
</dbReference>
<protein>
    <submittedName>
        <fullName evidence="4">Two-component system response regulator</fullName>
    </submittedName>
</protein>
<feature type="modified residue" description="4-aspartylphosphate" evidence="1">
    <location>
        <position position="68"/>
    </location>
</feature>
<dbReference type="SUPFAM" id="SSF52172">
    <property type="entry name" value="CheY-like"/>
    <property type="match status" value="1"/>
</dbReference>
<dbReference type="CDD" id="cd19920">
    <property type="entry name" value="REC_PA4781-like"/>
    <property type="match status" value="1"/>
</dbReference>
<organism evidence="4 5">
    <name type="scientific">endosymbiont of Lamellibrachia luymesi</name>
    <dbReference type="NCBI Taxonomy" id="2200907"/>
    <lineage>
        <taxon>Bacteria</taxon>
        <taxon>Pseudomonadati</taxon>
        <taxon>Pseudomonadota</taxon>
        <taxon>Gammaproteobacteria</taxon>
        <taxon>sulfur-oxidizing symbionts</taxon>
    </lineage>
</organism>
<dbReference type="InterPro" id="IPR011006">
    <property type="entry name" value="CheY-like_superfamily"/>
</dbReference>
<dbReference type="SUPFAM" id="SSF109604">
    <property type="entry name" value="HD-domain/PDEase-like"/>
    <property type="match status" value="1"/>
</dbReference>
<dbReference type="PANTHER" id="PTHR45228:SF5">
    <property type="entry name" value="CYCLIC DI-GMP PHOSPHODIESTERASE VC_1348-RELATED"/>
    <property type="match status" value="1"/>
</dbReference>
<evidence type="ECO:0000313" key="5">
    <source>
        <dbReference type="Proteomes" id="UP000255508"/>
    </source>
</evidence>
<evidence type="ECO:0000259" key="2">
    <source>
        <dbReference type="PROSITE" id="PS50110"/>
    </source>
</evidence>
<dbReference type="PROSITE" id="PS50110">
    <property type="entry name" value="RESPONSE_REGULATORY"/>
    <property type="match status" value="1"/>
</dbReference>
<dbReference type="EMBL" id="QFXD01000105">
    <property type="protein sequence ID" value="RDH91658.1"/>
    <property type="molecule type" value="Genomic_DNA"/>
</dbReference>
<dbReference type="CDD" id="cd00077">
    <property type="entry name" value="HDc"/>
    <property type="match status" value="1"/>
</dbReference>
<dbReference type="AlphaFoldDB" id="A0A370E0Z3"/>
<gene>
    <name evidence="4" type="ORF">DIZ79_05595</name>
</gene>
<feature type="domain" description="Response regulatory" evidence="2">
    <location>
        <begin position="19"/>
        <end position="135"/>
    </location>
</feature>
<dbReference type="GO" id="GO:0008081">
    <property type="term" value="F:phosphoric diester hydrolase activity"/>
    <property type="evidence" value="ECO:0007669"/>
    <property type="project" value="UniProtKB-ARBA"/>
</dbReference>
<dbReference type="Gene3D" id="3.40.50.2300">
    <property type="match status" value="1"/>
</dbReference>
<comment type="caution">
    <text evidence="4">The sequence shown here is derived from an EMBL/GenBank/DDBJ whole genome shotgun (WGS) entry which is preliminary data.</text>
</comment>
<feature type="domain" description="HD-GYP" evidence="3">
    <location>
        <begin position="162"/>
        <end position="372"/>
    </location>
</feature>
<dbReference type="PROSITE" id="PS51832">
    <property type="entry name" value="HD_GYP"/>
    <property type="match status" value="1"/>
</dbReference>
<dbReference type="PANTHER" id="PTHR45228">
    <property type="entry name" value="CYCLIC DI-GMP PHOSPHODIESTERASE TM_0186-RELATED"/>
    <property type="match status" value="1"/>
</dbReference>
<accession>A0A370E0Z3</accession>
<reference evidence="4 5" key="1">
    <citation type="journal article" date="2018" name="ISME J.">
        <title>Endosymbiont genomes yield clues of tubeworm success.</title>
        <authorList>
            <person name="Li Y."/>
            <person name="Liles M.R."/>
            <person name="Halanych K.M."/>
        </authorList>
    </citation>
    <scope>NUCLEOTIDE SEQUENCE [LARGE SCALE GENOMIC DNA]</scope>
    <source>
        <strain evidence="4">A1422</strain>
    </source>
</reference>
<dbReference type="Gene3D" id="1.10.3210.10">
    <property type="entry name" value="Hypothetical protein af1432"/>
    <property type="match status" value="1"/>
</dbReference>